<organism evidence="4 5">
    <name type="scientific">Clostridium aceticum</name>
    <dbReference type="NCBI Taxonomy" id="84022"/>
    <lineage>
        <taxon>Bacteria</taxon>
        <taxon>Bacillati</taxon>
        <taxon>Bacillota</taxon>
        <taxon>Clostridia</taxon>
        <taxon>Eubacteriales</taxon>
        <taxon>Clostridiaceae</taxon>
        <taxon>Clostridium</taxon>
    </lineage>
</organism>
<dbReference type="PATRIC" id="fig|84022.6.peg.420"/>
<dbReference type="InterPro" id="IPR000600">
    <property type="entry name" value="ROK"/>
</dbReference>
<evidence type="ECO:0000256" key="2">
    <source>
        <dbReference type="ARBA" id="ARBA00006479"/>
    </source>
</evidence>
<dbReference type="SUPFAM" id="SSF46785">
    <property type="entry name" value="Winged helix' DNA-binding domain"/>
    <property type="match status" value="1"/>
</dbReference>
<dbReference type="PANTHER" id="PTHR18964">
    <property type="entry name" value="ROK (REPRESSOR, ORF, KINASE) FAMILY"/>
    <property type="match status" value="1"/>
</dbReference>
<dbReference type="AlphaFoldDB" id="A0A0G3W7P2"/>
<dbReference type="Pfam" id="PF00480">
    <property type="entry name" value="ROK"/>
    <property type="match status" value="1"/>
</dbReference>
<comment type="function">
    <text evidence="1">Transcriptional repressor of xylose-utilizing enzymes.</text>
</comment>
<gene>
    <name evidence="4" type="primary">xylR1</name>
    <name evidence="4" type="ORF">CACET_c04160</name>
</gene>
<keyword evidence="5" id="KW-1185">Reference proteome</keyword>
<dbReference type="PANTHER" id="PTHR18964:SF110">
    <property type="entry name" value="TRANSCRIPTIONAL REGULATOR, XYLR-RELATED"/>
    <property type="match status" value="1"/>
</dbReference>
<dbReference type="PROSITE" id="PS01125">
    <property type="entry name" value="ROK"/>
    <property type="match status" value="1"/>
</dbReference>
<dbReference type="InterPro" id="IPR036390">
    <property type="entry name" value="WH_DNA-bd_sf"/>
</dbReference>
<keyword evidence="3" id="KW-0119">Carbohydrate metabolism</keyword>
<dbReference type="Gene3D" id="3.30.420.40">
    <property type="match status" value="2"/>
</dbReference>
<accession>A0A0G3W7P2</accession>
<reference evidence="4 5" key="1">
    <citation type="submission" date="2014-10" db="EMBL/GenBank/DDBJ databases">
        <title>Genome sequence of Clostridium aceticum DSM 1496.</title>
        <authorList>
            <person name="Poehlein A."/>
            <person name="Schiel-Bengelsdorf B."/>
            <person name="Gottschalk G."/>
            <person name="Duerre P."/>
            <person name="Daniel R."/>
        </authorList>
    </citation>
    <scope>NUCLEOTIDE SEQUENCE [LARGE SCALE GENOMIC DNA]</scope>
    <source>
        <strain evidence="4 5">DSM 1496</strain>
    </source>
</reference>
<dbReference type="InterPro" id="IPR049874">
    <property type="entry name" value="ROK_cs"/>
</dbReference>
<evidence type="ECO:0000256" key="3">
    <source>
        <dbReference type="ARBA" id="ARBA00022629"/>
    </source>
</evidence>
<protein>
    <submittedName>
        <fullName evidence="4">Xylose repressor</fullName>
    </submittedName>
</protein>
<keyword evidence="3" id="KW-0859">Xylose metabolism</keyword>
<dbReference type="SUPFAM" id="SSF53067">
    <property type="entry name" value="Actin-like ATPase domain"/>
    <property type="match status" value="1"/>
</dbReference>
<dbReference type="RefSeq" id="WP_082058084.1">
    <property type="nucleotide sequence ID" value="NZ_JYHU01000002.1"/>
</dbReference>
<dbReference type="InterPro" id="IPR043129">
    <property type="entry name" value="ATPase_NBD"/>
</dbReference>
<evidence type="ECO:0000313" key="4">
    <source>
        <dbReference type="EMBL" id="AKL93932.1"/>
    </source>
</evidence>
<dbReference type="Gene3D" id="1.10.10.10">
    <property type="entry name" value="Winged helix-like DNA-binding domain superfamily/Winged helix DNA-binding domain"/>
    <property type="match status" value="1"/>
</dbReference>
<evidence type="ECO:0000313" key="5">
    <source>
        <dbReference type="Proteomes" id="UP000035704"/>
    </source>
</evidence>
<dbReference type="STRING" id="84022.CACET_c04160"/>
<dbReference type="InterPro" id="IPR036388">
    <property type="entry name" value="WH-like_DNA-bd_sf"/>
</dbReference>
<name>A0A0G3W7P2_9CLOT</name>
<sequence length="394" mass="44196">MPSINNLTHEQIREINCMKILQFLRKNHEATKSELEKILGVSHTTVNSYTQTLLDRGFVTPFGTADSNGGRKPVIIRLLPNARYAFGVNVSPKYVSLALVNLQGDIVDSTEFTYSFNLGLPGSLTQIKEHIFTMLDHHKIEREKVLGVGMAFPGLVDGTMLEYIPNLNIKKYCLKNFEEELGLDIFPENEADPAAYAEYVIGKGGDLDDFVYVSIAEGIGTGIMIDHCIFRGNRKRAGEFGHLKVSDVKLRCNCGRYGCWELFASKRALLKDSSNTINEVEYLQKLFHDYNNNVPSAVLKIEEYVHYLFSGLEAISLTLDPSCIIIGGDLGDYMQQLIDIGVKKLKLTDNFYGYESIKIMSSAIKENAALLGAALLPFEKVFNFQKVDFKARFN</sequence>
<proteinExistence type="inferred from homology"/>
<dbReference type="GO" id="GO:0042732">
    <property type="term" value="P:D-xylose metabolic process"/>
    <property type="evidence" value="ECO:0007669"/>
    <property type="project" value="UniProtKB-KW"/>
</dbReference>
<dbReference type="EMBL" id="CP009687">
    <property type="protein sequence ID" value="AKL93932.1"/>
    <property type="molecule type" value="Genomic_DNA"/>
</dbReference>
<dbReference type="Pfam" id="PF13412">
    <property type="entry name" value="HTH_24"/>
    <property type="match status" value="1"/>
</dbReference>
<dbReference type="Proteomes" id="UP000035704">
    <property type="component" value="Chromosome"/>
</dbReference>
<dbReference type="KEGG" id="cace:CACET_c04160"/>
<comment type="similarity">
    <text evidence="2">Belongs to the ROK (NagC/XylR) family.</text>
</comment>
<evidence type="ECO:0000256" key="1">
    <source>
        <dbReference type="ARBA" id="ARBA00002486"/>
    </source>
</evidence>